<dbReference type="EMBL" id="KK088431">
    <property type="protein sequence ID" value="EYE93486.1"/>
    <property type="molecule type" value="Genomic_DNA"/>
</dbReference>
<dbReference type="RefSeq" id="XP_040637174.1">
    <property type="nucleotide sequence ID" value="XM_040777783.1"/>
</dbReference>
<dbReference type="STRING" id="1388766.A0A017S9J7"/>
<dbReference type="AlphaFoldDB" id="A0A017S9J7"/>
<sequence>MSFSYGVGYFLVIVKLVDTVRKQPTDAPGQYKVISDDVKRLSYMLRDIEDQDLGDNLKDQQKQALNDILKGHRDLLGGLNRTLVKYHDIGPTGKDVNVNGVRRGNKRPSSHHSAGSQPACSTPRRKEAARYPQMAFSNKPCGQAS</sequence>
<proteinExistence type="predicted"/>
<feature type="region of interest" description="Disordered" evidence="1">
    <location>
        <begin position="92"/>
        <end position="145"/>
    </location>
</feature>
<accession>A0A017S9J7</accession>
<reference evidence="3" key="1">
    <citation type="journal article" date="2014" name="Nat. Commun.">
        <title>Genomic adaptations of the halophilic Dead Sea filamentous fungus Eurotium rubrum.</title>
        <authorList>
            <person name="Kis-Papo T."/>
            <person name="Weig A.R."/>
            <person name="Riley R."/>
            <person name="Persoh D."/>
            <person name="Salamov A."/>
            <person name="Sun H."/>
            <person name="Lipzen A."/>
            <person name="Wasser S.P."/>
            <person name="Rambold G."/>
            <person name="Grigoriev I.V."/>
            <person name="Nevo E."/>
        </authorList>
    </citation>
    <scope>NUCLEOTIDE SEQUENCE [LARGE SCALE GENOMIC DNA]</scope>
    <source>
        <strain evidence="3">CBS 135680</strain>
    </source>
</reference>
<organism evidence="2 3">
    <name type="scientific">Aspergillus ruber (strain CBS 135680)</name>
    <dbReference type="NCBI Taxonomy" id="1388766"/>
    <lineage>
        <taxon>Eukaryota</taxon>
        <taxon>Fungi</taxon>
        <taxon>Dikarya</taxon>
        <taxon>Ascomycota</taxon>
        <taxon>Pezizomycotina</taxon>
        <taxon>Eurotiomycetes</taxon>
        <taxon>Eurotiomycetidae</taxon>
        <taxon>Eurotiales</taxon>
        <taxon>Aspergillaceae</taxon>
        <taxon>Aspergillus</taxon>
        <taxon>Aspergillus subgen. Aspergillus</taxon>
    </lineage>
</organism>
<dbReference type="OrthoDB" id="195446at2759"/>
<name>A0A017S9J7_ASPRC</name>
<dbReference type="Proteomes" id="UP000019804">
    <property type="component" value="Unassembled WGS sequence"/>
</dbReference>
<keyword evidence="3" id="KW-1185">Reference proteome</keyword>
<evidence type="ECO:0000313" key="3">
    <source>
        <dbReference type="Proteomes" id="UP000019804"/>
    </source>
</evidence>
<evidence type="ECO:0000313" key="2">
    <source>
        <dbReference type="EMBL" id="EYE93486.1"/>
    </source>
</evidence>
<gene>
    <name evidence="2" type="ORF">EURHEDRAFT_149711</name>
</gene>
<feature type="compositionally biased region" description="Polar residues" evidence="1">
    <location>
        <begin position="111"/>
        <end position="120"/>
    </location>
</feature>
<protein>
    <submittedName>
        <fullName evidence="2">Uncharacterized protein</fullName>
    </submittedName>
</protein>
<dbReference type="HOGENOM" id="CLU_1786475_0_0_1"/>
<evidence type="ECO:0000256" key="1">
    <source>
        <dbReference type="SAM" id="MobiDB-lite"/>
    </source>
</evidence>
<dbReference type="GeneID" id="63692907"/>